<dbReference type="PROSITE" id="PS50931">
    <property type="entry name" value="HTH_LYSR"/>
    <property type="match status" value="1"/>
</dbReference>
<comment type="caution">
    <text evidence="5">The sequence shown here is derived from an EMBL/GenBank/DDBJ whole genome shotgun (WGS) entry which is preliminary data.</text>
</comment>
<dbReference type="PANTHER" id="PTHR30126:SF21">
    <property type="entry name" value="TRANSCRIPTIONAL REGULATOR-RELATED"/>
    <property type="match status" value="1"/>
</dbReference>
<protein>
    <recommendedName>
        <fullName evidence="4">HTH lysR-type domain-containing protein</fullName>
    </recommendedName>
</protein>
<evidence type="ECO:0000256" key="3">
    <source>
        <dbReference type="ARBA" id="ARBA00023163"/>
    </source>
</evidence>
<gene>
    <name evidence="5" type="ORF">DL239_15170</name>
</gene>
<comment type="similarity">
    <text evidence="1">Belongs to the LysR transcriptional regulatory family.</text>
</comment>
<dbReference type="PANTHER" id="PTHR30126">
    <property type="entry name" value="HTH-TYPE TRANSCRIPTIONAL REGULATOR"/>
    <property type="match status" value="1"/>
</dbReference>
<keyword evidence="6" id="KW-1185">Reference proteome</keyword>
<evidence type="ECO:0000313" key="6">
    <source>
        <dbReference type="Proteomes" id="UP001429564"/>
    </source>
</evidence>
<dbReference type="InterPro" id="IPR000847">
    <property type="entry name" value="LysR_HTH_N"/>
</dbReference>
<feature type="domain" description="HTH lysR-type" evidence="4">
    <location>
        <begin position="49"/>
        <end position="106"/>
    </location>
</feature>
<dbReference type="EMBL" id="QHLQ01000016">
    <property type="protein sequence ID" value="NIZ62315.1"/>
    <property type="molecule type" value="Genomic_DNA"/>
</dbReference>
<dbReference type="Gene3D" id="1.10.10.10">
    <property type="entry name" value="Winged helix-like DNA-binding domain superfamily/Winged helix DNA-binding domain"/>
    <property type="match status" value="1"/>
</dbReference>
<sequence>MPLGAVLQKISIKRCHHGLSPFLQDEPQPTLVVLCKKLCCSTIMKTEFWNWSDARVFLVVFREGSTLAASRKLGVAQPTVARRIDELEHQTGLILFERDTRGFKPTAQAHSLVQFAEILEKASESFAAKARELAKPKPIRITSPGYFSDQTMD</sequence>
<evidence type="ECO:0000256" key="1">
    <source>
        <dbReference type="ARBA" id="ARBA00009437"/>
    </source>
</evidence>
<keyword evidence="3" id="KW-0804">Transcription</keyword>
<organism evidence="5 6">
    <name type="scientific">Parasedimentitalea denitrificans</name>
    <dbReference type="NCBI Taxonomy" id="2211118"/>
    <lineage>
        <taxon>Bacteria</taxon>
        <taxon>Pseudomonadati</taxon>
        <taxon>Pseudomonadota</taxon>
        <taxon>Alphaproteobacteria</taxon>
        <taxon>Rhodobacterales</taxon>
        <taxon>Paracoccaceae</taxon>
        <taxon>Parasedimentitalea</taxon>
    </lineage>
</organism>
<reference evidence="5 6" key="1">
    <citation type="submission" date="2018-05" db="EMBL/GenBank/DDBJ databases">
        <authorList>
            <person name="Zhang Y.-J."/>
        </authorList>
    </citation>
    <scope>NUCLEOTIDE SEQUENCE [LARGE SCALE GENOMIC DNA]</scope>
    <source>
        <strain evidence="5 6">CY04</strain>
    </source>
</reference>
<dbReference type="PRINTS" id="PR00039">
    <property type="entry name" value="HTHLYSR"/>
</dbReference>
<dbReference type="Proteomes" id="UP001429564">
    <property type="component" value="Unassembled WGS sequence"/>
</dbReference>
<proteinExistence type="inferred from homology"/>
<accession>A0ABX0WCA9</accession>
<evidence type="ECO:0000259" key="4">
    <source>
        <dbReference type="PROSITE" id="PS50931"/>
    </source>
</evidence>
<dbReference type="Pfam" id="PF00126">
    <property type="entry name" value="HTH_1"/>
    <property type="match status" value="1"/>
</dbReference>
<dbReference type="InterPro" id="IPR036390">
    <property type="entry name" value="WH_DNA-bd_sf"/>
</dbReference>
<dbReference type="InterPro" id="IPR036388">
    <property type="entry name" value="WH-like_DNA-bd_sf"/>
</dbReference>
<evidence type="ECO:0000256" key="2">
    <source>
        <dbReference type="ARBA" id="ARBA00023015"/>
    </source>
</evidence>
<dbReference type="SUPFAM" id="SSF46785">
    <property type="entry name" value="Winged helix' DNA-binding domain"/>
    <property type="match status" value="1"/>
</dbReference>
<evidence type="ECO:0000313" key="5">
    <source>
        <dbReference type="EMBL" id="NIZ62315.1"/>
    </source>
</evidence>
<name>A0ABX0WCA9_9RHOB</name>
<keyword evidence="2" id="KW-0805">Transcription regulation</keyword>